<evidence type="ECO:0000313" key="3">
    <source>
        <dbReference type="Proteomes" id="UP001430953"/>
    </source>
</evidence>
<evidence type="ECO:0000313" key="2">
    <source>
        <dbReference type="EMBL" id="KAL0112372.1"/>
    </source>
</evidence>
<protein>
    <submittedName>
        <fullName evidence="2">Uncharacterized protein</fullName>
    </submittedName>
</protein>
<organism evidence="2 3">
    <name type="scientific">Cardiocondyla obscurior</name>
    <dbReference type="NCBI Taxonomy" id="286306"/>
    <lineage>
        <taxon>Eukaryota</taxon>
        <taxon>Metazoa</taxon>
        <taxon>Ecdysozoa</taxon>
        <taxon>Arthropoda</taxon>
        <taxon>Hexapoda</taxon>
        <taxon>Insecta</taxon>
        <taxon>Pterygota</taxon>
        <taxon>Neoptera</taxon>
        <taxon>Endopterygota</taxon>
        <taxon>Hymenoptera</taxon>
        <taxon>Apocrita</taxon>
        <taxon>Aculeata</taxon>
        <taxon>Formicoidea</taxon>
        <taxon>Formicidae</taxon>
        <taxon>Myrmicinae</taxon>
        <taxon>Cardiocondyla</taxon>
    </lineage>
</organism>
<dbReference type="EMBL" id="JADYXP020000012">
    <property type="protein sequence ID" value="KAL0112372.1"/>
    <property type="molecule type" value="Genomic_DNA"/>
</dbReference>
<evidence type="ECO:0000256" key="1">
    <source>
        <dbReference type="SAM" id="MobiDB-lite"/>
    </source>
</evidence>
<reference evidence="2 3" key="1">
    <citation type="submission" date="2023-03" db="EMBL/GenBank/DDBJ databases">
        <title>High recombination rates correlate with genetic variation in Cardiocondyla obscurior ants.</title>
        <authorList>
            <person name="Errbii M."/>
        </authorList>
    </citation>
    <scope>NUCLEOTIDE SEQUENCE [LARGE SCALE GENOMIC DNA]</scope>
    <source>
        <strain evidence="2">Alpha-2009</strain>
        <tissue evidence="2">Whole body</tissue>
    </source>
</reference>
<name>A0AAW2FDT3_9HYME</name>
<feature type="region of interest" description="Disordered" evidence="1">
    <location>
        <begin position="1"/>
        <end position="21"/>
    </location>
</feature>
<sequence>MKDDPISGKQRAREGEEGPSKRYTYVLTHTRWRAHARTRVRVNVERSLRNACTPAFANTRRLRAWRTKAPGKRKDVVEKTTGERAGDAARLSSHRRYYTRYDGKLALTVLFLIPTRPLVG</sequence>
<keyword evidence="3" id="KW-1185">Reference proteome</keyword>
<comment type="caution">
    <text evidence="2">The sequence shown here is derived from an EMBL/GenBank/DDBJ whole genome shotgun (WGS) entry which is preliminary data.</text>
</comment>
<proteinExistence type="predicted"/>
<feature type="compositionally biased region" description="Basic and acidic residues" evidence="1">
    <location>
        <begin position="1"/>
        <end position="20"/>
    </location>
</feature>
<accession>A0AAW2FDT3</accession>
<dbReference type="AlphaFoldDB" id="A0AAW2FDT3"/>
<gene>
    <name evidence="2" type="ORF">PUN28_012006</name>
</gene>
<dbReference type="Proteomes" id="UP001430953">
    <property type="component" value="Unassembled WGS sequence"/>
</dbReference>